<feature type="signal peptide" evidence="2">
    <location>
        <begin position="1"/>
        <end position="23"/>
    </location>
</feature>
<protein>
    <recommendedName>
        <fullName evidence="7">CBM-cenC domain-containing protein</fullName>
    </recommendedName>
</protein>
<feature type="domain" description="IPT/TIG" evidence="3">
    <location>
        <begin position="119"/>
        <end position="189"/>
    </location>
</feature>
<dbReference type="RefSeq" id="WP_065319441.1">
    <property type="nucleotide sequence ID" value="NZ_CAXBLX010000001.1"/>
</dbReference>
<dbReference type="InterPro" id="IPR008979">
    <property type="entry name" value="Galactose-bd-like_sf"/>
</dbReference>
<dbReference type="Pfam" id="PF02018">
    <property type="entry name" value="CBM_4_9"/>
    <property type="match status" value="1"/>
</dbReference>
<evidence type="ECO:0000313" key="6">
    <source>
        <dbReference type="Proteomes" id="UP000092584"/>
    </source>
</evidence>
<feature type="chain" id="PRO_5008615499" description="CBM-cenC domain-containing protein" evidence="2">
    <location>
        <begin position="24"/>
        <end position="493"/>
    </location>
</feature>
<reference evidence="6" key="1">
    <citation type="submission" date="2016-02" db="EMBL/GenBank/DDBJ databases">
        <authorList>
            <person name="Shin S.-K."/>
            <person name="Yi H."/>
            <person name="Kim E."/>
        </authorList>
    </citation>
    <scope>NUCLEOTIDE SEQUENCE [LARGE SCALE GENOMIC DNA]</scope>
    <source>
        <strain evidence="6">LPB0003</strain>
    </source>
</reference>
<keyword evidence="2" id="KW-0732">Signal</keyword>
<evidence type="ECO:0008006" key="7">
    <source>
        <dbReference type="Google" id="ProtNLM"/>
    </source>
</evidence>
<accession>A0A1B8TSJ3</accession>
<evidence type="ECO:0000259" key="4">
    <source>
        <dbReference type="Pfam" id="PF02018"/>
    </source>
</evidence>
<dbReference type="CDD" id="cd00603">
    <property type="entry name" value="IPT_PCSR"/>
    <property type="match status" value="1"/>
</dbReference>
<evidence type="ECO:0000256" key="1">
    <source>
        <dbReference type="ARBA" id="ARBA00022801"/>
    </source>
</evidence>
<feature type="domain" description="IPT/TIG" evidence="3">
    <location>
        <begin position="39"/>
        <end position="103"/>
    </location>
</feature>
<dbReference type="InterPro" id="IPR002909">
    <property type="entry name" value="IPT_dom"/>
</dbReference>
<dbReference type="InterPro" id="IPR013783">
    <property type="entry name" value="Ig-like_fold"/>
</dbReference>
<feature type="domain" description="CBM-cenC" evidence="4">
    <location>
        <begin position="351"/>
        <end position="473"/>
    </location>
</feature>
<dbReference type="Gene3D" id="2.60.120.260">
    <property type="entry name" value="Galactose-binding domain-like"/>
    <property type="match status" value="2"/>
</dbReference>
<dbReference type="Gene3D" id="2.60.40.10">
    <property type="entry name" value="Immunoglobulins"/>
    <property type="match status" value="1"/>
</dbReference>
<dbReference type="STRING" id="1774273.LPB03_09800"/>
<gene>
    <name evidence="5" type="ORF">LPB3_09810</name>
</gene>
<dbReference type="InterPro" id="IPR003305">
    <property type="entry name" value="CenC_carb-bd"/>
</dbReference>
<dbReference type="SUPFAM" id="SSF49785">
    <property type="entry name" value="Galactose-binding domain-like"/>
    <property type="match status" value="2"/>
</dbReference>
<keyword evidence="1" id="KW-0378">Hydrolase</keyword>
<dbReference type="OrthoDB" id="7061696at2"/>
<dbReference type="EMBL" id="LSFM01000023">
    <property type="protein sequence ID" value="OBY62454.1"/>
    <property type="molecule type" value="Genomic_DNA"/>
</dbReference>
<evidence type="ECO:0000256" key="2">
    <source>
        <dbReference type="SAM" id="SignalP"/>
    </source>
</evidence>
<dbReference type="Proteomes" id="UP000092584">
    <property type="component" value="Unassembled WGS sequence"/>
</dbReference>
<dbReference type="GO" id="GO:0016798">
    <property type="term" value="F:hydrolase activity, acting on glycosyl bonds"/>
    <property type="evidence" value="ECO:0007669"/>
    <property type="project" value="InterPro"/>
</dbReference>
<evidence type="ECO:0000313" key="5">
    <source>
        <dbReference type="EMBL" id="OBY62454.1"/>
    </source>
</evidence>
<dbReference type="SUPFAM" id="SSF81296">
    <property type="entry name" value="E set domains"/>
    <property type="match status" value="2"/>
</dbReference>
<dbReference type="PROSITE" id="PS51257">
    <property type="entry name" value="PROKAR_LIPOPROTEIN"/>
    <property type="match status" value="1"/>
</dbReference>
<proteinExistence type="predicted"/>
<evidence type="ECO:0000259" key="3">
    <source>
        <dbReference type="Pfam" id="PF01833"/>
    </source>
</evidence>
<dbReference type="InterPro" id="IPR014756">
    <property type="entry name" value="Ig_E-set"/>
</dbReference>
<comment type="caution">
    <text evidence="5">The sequence shown here is derived from an EMBL/GenBank/DDBJ whole genome shotgun (WGS) entry which is preliminary data.</text>
</comment>
<dbReference type="KEGG" id="pob:LPB03_09800"/>
<organism evidence="5 6">
    <name type="scientific">Polaribacter vadi</name>
    <dbReference type="NCBI Taxonomy" id="1774273"/>
    <lineage>
        <taxon>Bacteria</taxon>
        <taxon>Pseudomonadati</taxon>
        <taxon>Bacteroidota</taxon>
        <taxon>Flavobacteriia</taxon>
        <taxon>Flavobacteriales</taxon>
        <taxon>Flavobacteriaceae</taxon>
    </lineage>
</organism>
<dbReference type="AlphaFoldDB" id="A0A1B8TSJ3"/>
<name>A0A1B8TSJ3_9FLAO</name>
<sequence>MKKYINKLFYLIILASLSILVSCEENNDNILVGTGNVAITDIIPNIEYPEETITIQGNDFDIVQFVFLGEQQVEFQLNENIISFVIPKNTPPGMTPVTLAMAQNYRVASEMEILQRPNPVISTISPTAAEPGENVTITGINLNNIETVKVSGFDANVVSSSATELILTVPSGPQNNTLATIEVTTSGGIVESESIFYVGENLVANGTLELGSGDDFTNWSKFNGGDGLIASDKPYAGRSLKAIAAGGDAWRTQFVSDPTETNIGVDYIVNIWIKAESEGGNIRFSTNSAAGALYSGNYDISTEWQQIEWTFTNNDPATRLVLDMGVSTGAIYHVDNITVVSTLSGPPPAPNLIANGDLELGDADNFTNWGEFNGADLMTVETTEVHGGSRALKAIGAGQDAWRTQFASDPMTVEVDASYTAKIWIKSAAGGNMRFSTNSTTGALYSGNYDIGTEWQQIEWTFTNNDPASRLVLDLGSVKDAVYFVDDIEVRKN</sequence>
<dbReference type="Pfam" id="PF01833">
    <property type="entry name" value="TIG"/>
    <property type="match status" value="2"/>
</dbReference>
<keyword evidence="6" id="KW-1185">Reference proteome</keyword>